<reference evidence="13" key="2">
    <citation type="submission" date="2016-05" db="EMBL/GenBank/DDBJ databases">
        <authorList>
            <person name="Naeem Raeece"/>
        </authorList>
    </citation>
    <scope>NUCLEOTIDE SEQUENCE [LARGE SCALE GENOMIC DNA]</scope>
</reference>
<dbReference type="EMBL" id="FLRE01000083">
    <property type="protein sequence ID" value="SBT34644.1"/>
    <property type="molecule type" value="Genomic_DNA"/>
</dbReference>
<evidence type="ECO:0000313" key="13">
    <source>
        <dbReference type="Proteomes" id="UP000078550"/>
    </source>
</evidence>
<feature type="region of interest" description="Disordered" evidence="10">
    <location>
        <begin position="232"/>
        <end position="260"/>
    </location>
</feature>
<name>A0A1A8YT01_PLAOA</name>
<keyword evidence="3" id="KW-0963">Cytoplasm</keyword>
<evidence type="ECO:0000256" key="10">
    <source>
        <dbReference type="SAM" id="MobiDB-lite"/>
    </source>
</evidence>
<accession>A0A1A8YT01</accession>
<comment type="similarity">
    <text evidence="2 9">Belongs to the eIF-2B alpha/beta/delta subunits family.</text>
</comment>
<feature type="region of interest" description="Disordered" evidence="10">
    <location>
        <begin position="691"/>
        <end position="710"/>
    </location>
</feature>
<evidence type="ECO:0000256" key="4">
    <source>
        <dbReference type="ARBA" id="ARBA00022540"/>
    </source>
</evidence>
<comment type="subunit">
    <text evidence="8">Component of the translation initiation factor 2B (eIF2B) complex which is a heterodecamer of two sets of five different subunits: alpha, beta, gamma, delta and epsilon. Subunits alpha, beta and delta comprise a regulatory subcomplex and subunits epsilon and gamma comprise a catalytic subcomplex. Within the complex, the hexameric regulatory complex resides at the center, with the two heterodimeric catalytic subcomplexes bound on opposite sides.</text>
</comment>
<comment type="subcellular location">
    <subcellularLocation>
        <location evidence="1">Cytoplasm</location>
        <location evidence="1">Cytosol</location>
    </subcellularLocation>
</comment>
<evidence type="ECO:0000313" key="12">
    <source>
        <dbReference type="EMBL" id="SBT34644.1"/>
    </source>
</evidence>
<evidence type="ECO:0000313" key="14">
    <source>
        <dbReference type="Proteomes" id="UP000078555"/>
    </source>
</evidence>
<proteinExistence type="inferred from homology"/>
<dbReference type="Pfam" id="PF01008">
    <property type="entry name" value="IF-2B"/>
    <property type="match status" value="1"/>
</dbReference>
<dbReference type="PANTHER" id="PTHR10233:SF14">
    <property type="entry name" value="TRANSLATION INITIATION FACTOR EIF-2B SUBUNIT DELTA"/>
    <property type="match status" value="1"/>
</dbReference>
<evidence type="ECO:0000256" key="2">
    <source>
        <dbReference type="ARBA" id="ARBA00007251"/>
    </source>
</evidence>
<dbReference type="PANTHER" id="PTHR10233">
    <property type="entry name" value="TRANSLATION INITIATION FACTOR EIF-2B"/>
    <property type="match status" value="1"/>
</dbReference>
<dbReference type="InterPro" id="IPR042529">
    <property type="entry name" value="IF_2B-like_C"/>
</dbReference>
<organism evidence="12 13">
    <name type="scientific">Plasmodium ovale wallikeri</name>
    <dbReference type="NCBI Taxonomy" id="864142"/>
    <lineage>
        <taxon>Eukaryota</taxon>
        <taxon>Sar</taxon>
        <taxon>Alveolata</taxon>
        <taxon>Apicomplexa</taxon>
        <taxon>Aconoidasida</taxon>
        <taxon>Haemosporida</taxon>
        <taxon>Plasmodiidae</taxon>
        <taxon>Plasmodium</taxon>
        <taxon>Plasmodium (Plasmodium)</taxon>
    </lineage>
</organism>
<dbReference type="Proteomes" id="UP000078555">
    <property type="component" value="Unassembled WGS sequence"/>
</dbReference>
<dbReference type="EMBL" id="FLRD01000066">
    <property type="protein sequence ID" value="SBT34164.1"/>
    <property type="molecule type" value="Genomic_DNA"/>
</dbReference>
<dbReference type="Gene3D" id="3.40.50.10470">
    <property type="entry name" value="Translation initiation factor eif-2b, domain 2"/>
    <property type="match status" value="2"/>
</dbReference>
<reference evidence="14" key="1">
    <citation type="submission" date="2016-05" db="EMBL/GenBank/DDBJ databases">
        <authorList>
            <person name="Naeem R."/>
        </authorList>
    </citation>
    <scope>NUCLEOTIDE SEQUENCE [LARGE SCALE GENOMIC DNA]</scope>
</reference>
<evidence type="ECO:0000256" key="8">
    <source>
        <dbReference type="ARBA" id="ARBA00046432"/>
    </source>
</evidence>
<evidence type="ECO:0000256" key="5">
    <source>
        <dbReference type="ARBA" id="ARBA00022917"/>
    </source>
</evidence>
<dbReference type="InterPro" id="IPR037171">
    <property type="entry name" value="NagB/RpiA_transferase-like"/>
</dbReference>
<dbReference type="GO" id="GO:0003743">
    <property type="term" value="F:translation initiation factor activity"/>
    <property type="evidence" value="ECO:0007669"/>
    <property type="project" value="UniProtKB-KW"/>
</dbReference>
<evidence type="ECO:0000256" key="7">
    <source>
        <dbReference type="ARBA" id="ARBA00044356"/>
    </source>
</evidence>
<feature type="compositionally biased region" description="Basic and acidic residues" evidence="10">
    <location>
        <begin position="234"/>
        <end position="260"/>
    </location>
</feature>
<keyword evidence="14" id="KW-1185">Reference proteome</keyword>
<dbReference type="AlphaFoldDB" id="A0A1A8YT01"/>
<evidence type="ECO:0000256" key="3">
    <source>
        <dbReference type="ARBA" id="ARBA00022490"/>
    </source>
</evidence>
<protein>
    <recommendedName>
        <fullName evidence="6">Translation initiation factor eIF2B subunit delta</fullName>
    </recommendedName>
    <alternativeName>
        <fullName evidence="7">eIF2B GDP-GTP exchange factor subunit delta</fullName>
    </alternativeName>
</protein>
<evidence type="ECO:0000256" key="1">
    <source>
        <dbReference type="ARBA" id="ARBA00004514"/>
    </source>
</evidence>
<evidence type="ECO:0000256" key="6">
    <source>
        <dbReference type="ARBA" id="ARBA00044147"/>
    </source>
</evidence>
<keyword evidence="5" id="KW-0648">Protein biosynthesis</keyword>
<sequence length="998" mass="114854">MVPPFYPVQWRNWPFINNTNLREYVNIYKYILNHTYLSFSLFTFLFHVPQLNPRPPSSHGRRMDDKSYLTFAKRKKKRVSGTINKEKFKKSFLKSEKYVRVSTLNKNISKKTFLHTLFKGFIKPYNEKNTAFYSILCIINNIYKCHYFTEHRCLICKPLHENTSKLEEENLHYCSSDGDDSSSTFPFNIYYNLKKINLIELGKAKNIHTNGRSGGDVSVSPCTVKKYAKGSDTTCRDSEKNKEGSEREKKKVKKEEVQNEKREGTIFEENKNVMLSESVKSSVSNNKTKLSVSITKQNVSVCETQPFSTCPIQNFLSGKFNFANAQKYNFLSHDKIDNVVDVYNFDVYDKINIYDKILLDLNQNEIHPNVLRTGIFFNKYMNTSHNHRNVDLLIALKSFIKDYTLPPYEPINRHMKIVIDKEINYIIMCKKHSISMGEVIRWFKHMITEHIGKSILEETKEIIINNINNYIRTKIVVPSIHISNYISENIIDNNDILLIYTFDYDIYLSIVKAKKKGKNFQIILVDSEPYKNSYNIKLYTKLGILVTYTLISGLFYNIKKCTKVLLGIDAIIHNSVYGYVGTSIICMMSSINNVQVYIVCETYKISNKIIIDSFSMNNINNNLDIYDYIYMHHYHNATPHKSVFKKDKYVDHSLTFSKKLNNFIESYSDIKSNSILFNNVNSTGGRTSPILSSPRITYSPMQPKRSNSPKRTCDIEVAIAATDANVSFLIETEEAEKANNAMAKSSGCTLQGNNDVPLFVKNCKEEKRDTVILKESHYETIKINERKEEKSSVRIKEKIISSNHVKEVSSSTVVSTKGILKHPINLSQGCKNDSGNISHQNNKQNFTNLPNDSKNINKKNKVFFNLKNDKASYEKNSYSVNFKNCFDTPSNNMNAQMKQNQGEEDKICCNTICDSICNSIGNINIKNVCTDKHYGTNLFSSVLSHIDKINANSDKSFYVANICSDVTPLKYISYIVTEVGVYTSENKNALKVFIQNNI</sequence>
<evidence type="ECO:0000256" key="9">
    <source>
        <dbReference type="RuleBase" id="RU003814"/>
    </source>
</evidence>
<dbReference type="GO" id="GO:0005829">
    <property type="term" value="C:cytosol"/>
    <property type="evidence" value="ECO:0007669"/>
    <property type="project" value="UniProtKB-SubCell"/>
</dbReference>
<gene>
    <name evidence="11" type="ORF">POVWA1_020760</name>
    <name evidence="12" type="ORF">POVWA2_020970</name>
</gene>
<dbReference type="Proteomes" id="UP000078550">
    <property type="component" value="Unassembled WGS sequence"/>
</dbReference>
<dbReference type="InterPro" id="IPR000649">
    <property type="entry name" value="IF-2B-related"/>
</dbReference>
<evidence type="ECO:0000313" key="11">
    <source>
        <dbReference type="EMBL" id="SBT34164.1"/>
    </source>
</evidence>
<keyword evidence="4 12" id="KW-0396">Initiation factor</keyword>
<dbReference type="SUPFAM" id="SSF100950">
    <property type="entry name" value="NagB/RpiA/CoA transferase-like"/>
    <property type="match status" value="2"/>
</dbReference>
<reference evidence="12" key="3">
    <citation type="submission" date="2016-05" db="EMBL/GenBank/DDBJ databases">
        <authorList>
            <person name="Lavstsen T."/>
            <person name="Jespersen J.S."/>
        </authorList>
    </citation>
    <scope>NUCLEOTIDE SEQUENCE [LARGE SCALE GENOMIC DNA]</scope>
</reference>